<evidence type="ECO:0000259" key="4">
    <source>
        <dbReference type="PROSITE" id="PS50949"/>
    </source>
</evidence>
<dbReference type="AlphaFoldDB" id="V4PNF6"/>
<dbReference type="GO" id="GO:0003677">
    <property type="term" value="F:DNA binding"/>
    <property type="evidence" value="ECO:0007669"/>
    <property type="project" value="UniProtKB-KW"/>
</dbReference>
<evidence type="ECO:0000313" key="6">
    <source>
        <dbReference type="Proteomes" id="UP000017837"/>
    </source>
</evidence>
<dbReference type="InterPro" id="IPR036388">
    <property type="entry name" value="WH-like_DNA-bd_sf"/>
</dbReference>
<dbReference type="SUPFAM" id="SSF46785">
    <property type="entry name" value="Winged helix' DNA-binding domain"/>
    <property type="match status" value="1"/>
</dbReference>
<sequence>MATTASIIEQIYNAIKGEVCTGAILPGARVNIAAYCERFGVSKSPVRNALYRLVGEDLLEAHPHDGFYRPRVIEQFLFDLFVWNEHALDLAFDQIESASSAATLFAALPEPAENIVAGIEHLFTAVANLSANATCQREILRLNDQLRPIRLKEREQFSDLKSELNALTDAWRDGDVTHLRAAVSAYHVRRRQSVRQLVALAYRPQSPEISHL</sequence>
<dbReference type="STRING" id="1121022.GCA_000376105_03754"/>
<organism evidence="5 6">
    <name type="scientific">Asticcacaulis benevestitus DSM 16100 = ATCC BAA-896</name>
    <dbReference type="NCBI Taxonomy" id="1121022"/>
    <lineage>
        <taxon>Bacteria</taxon>
        <taxon>Pseudomonadati</taxon>
        <taxon>Pseudomonadota</taxon>
        <taxon>Alphaproteobacteria</taxon>
        <taxon>Caulobacterales</taxon>
        <taxon>Caulobacteraceae</taxon>
        <taxon>Asticcacaulis</taxon>
    </lineage>
</organism>
<dbReference type="GO" id="GO:0003700">
    <property type="term" value="F:DNA-binding transcription factor activity"/>
    <property type="evidence" value="ECO:0007669"/>
    <property type="project" value="InterPro"/>
</dbReference>
<proteinExistence type="predicted"/>
<evidence type="ECO:0000256" key="2">
    <source>
        <dbReference type="ARBA" id="ARBA00023125"/>
    </source>
</evidence>
<evidence type="ECO:0000256" key="1">
    <source>
        <dbReference type="ARBA" id="ARBA00023015"/>
    </source>
</evidence>
<dbReference type="PANTHER" id="PTHR43537:SF45">
    <property type="entry name" value="GNTR FAMILY REGULATORY PROTEIN"/>
    <property type="match status" value="1"/>
</dbReference>
<feature type="domain" description="HTH gntR-type" evidence="4">
    <location>
        <begin position="5"/>
        <end position="72"/>
    </location>
</feature>
<dbReference type="Gene3D" id="1.10.10.10">
    <property type="entry name" value="Winged helix-like DNA-binding domain superfamily/Winged helix DNA-binding domain"/>
    <property type="match status" value="1"/>
</dbReference>
<keyword evidence="1" id="KW-0805">Transcription regulation</keyword>
<keyword evidence="6" id="KW-1185">Reference proteome</keyword>
<dbReference type="PANTHER" id="PTHR43537">
    <property type="entry name" value="TRANSCRIPTIONAL REGULATOR, GNTR FAMILY"/>
    <property type="match status" value="1"/>
</dbReference>
<comment type="caution">
    <text evidence="5">The sequence shown here is derived from an EMBL/GenBank/DDBJ whole genome shotgun (WGS) entry which is preliminary data.</text>
</comment>
<dbReference type="Pfam" id="PF00392">
    <property type="entry name" value="GntR"/>
    <property type="match status" value="1"/>
</dbReference>
<dbReference type="InterPro" id="IPR036390">
    <property type="entry name" value="WH_DNA-bd_sf"/>
</dbReference>
<dbReference type="RefSeq" id="WP_018083437.1">
    <property type="nucleotide sequence ID" value="NZ_AQWM01000032.1"/>
</dbReference>
<dbReference type="PATRIC" id="fig|1121022.4.peg.3568"/>
<name>V4PNF6_9CAUL</name>
<dbReference type="InterPro" id="IPR000524">
    <property type="entry name" value="Tscrpt_reg_HTH_GntR"/>
</dbReference>
<keyword evidence="3" id="KW-0804">Transcription</keyword>
<dbReference type="EMBL" id="AWGB01000047">
    <property type="protein sequence ID" value="ESQ87020.1"/>
    <property type="molecule type" value="Genomic_DNA"/>
</dbReference>
<dbReference type="Proteomes" id="UP000017837">
    <property type="component" value="Unassembled WGS sequence"/>
</dbReference>
<reference evidence="5 6" key="1">
    <citation type="journal article" date="2014" name="Nature">
        <title>Sequential evolution of bacterial morphology by co-option of a developmental regulator.</title>
        <authorList>
            <person name="Jiang C."/>
            <person name="Brown P.J."/>
            <person name="Ducret A."/>
            <person name="Brun Y.V."/>
        </authorList>
    </citation>
    <scope>NUCLEOTIDE SEQUENCE [LARGE SCALE GENOMIC DNA]</scope>
    <source>
        <strain evidence="5 6">DSM 16100</strain>
    </source>
</reference>
<accession>V4PNF6</accession>
<keyword evidence="2" id="KW-0238">DNA-binding</keyword>
<evidence type="ECO:0000256" key="3">
    <source>
        <dbReference type="ARBA" id="ARBA00023163"/>
    </source>
</evidence>
<gene>
    <name evidence="5" type="ORF">ABENE_17475</name>
</gene>
<dbReference type="eggNOG" id="COG1802">
    <property type="taxonomic scope" value="Bacteria"/>
</dbReference>
<evidence type="ECO:0000313" key="5">
    <source>
        <dbReference type="EMBL" id="ESQ87020.1"/>
    </source>
</evidence>
<dbReference type="OrthoDB" id="9812290at2"/>
<dbReference type="PROSITE" id="PS50949">
    <property type="entry name" value="HTH_GNTR"/>
    <property type="match status" value="1"/>
</dbReference>
<protein>
    <recommendedName>
        <fullName evidence="4">HTH gntR-type domain-containing protein</fullName>
    </recommendedName>
</protein>